<dbReference type="EMBL" id="JACVVK020000057">
    <property type="protein sequence ID" value="KAK7497585.1"/>
    <property type="molecule type" value="Genomic_DNA"/>
</dbReference>
<evidence type="ECO:0000256" key="1">
    <source>
        <dbReference type="SAM" id="SignalP"/>
    </source>
</evidence>
<gene>
    <name evidence="2" type="ORF">BaRGS_00011225</name>
</gene>
<dbReference type="AlphaFoldDB" id="A0ABD0LDS9"/>
<feature type="chain" id="PRO_5044820806" evidence="1">
    <location>
        <begin position="23"/>
        <end position="118"/>
    </location>
</feature>
<reference evidence="2 3" key="1">
    <citation type="journal article" date="2023" name="Sci. Data">
        <title>Genome assembly of the Korean intertidal mud-creeper Batillaria attramentaria.</title>
        <authorList>
            <person name="Patra A.K."/>
            <person name="Ho P.T."/>
            <person name="Jun S."/>
            <person name="Lee S.J."/>
            <person name="Kim Y."/>
            <person name="Won Y.J."/>
        </authorList>
    </citation>
    <scope>NUCLEOTIDE SEQUENCE [LARGE SCALE GENOMIC DNA]</scope>
    <source>
        <strain evidence="2">Wonlab-2016</strain>
    </source>
</reference>
<name>A0ABD0LDS9_9CAEN</name>
<proteinExistence type="predicted"/>
<keyword evidence="3" id="KW-1185">Reference proteome</keyword>
<evidence type="ECO:0000313" key="2">
    <source>
        <dbReference type="EMBL" id="KAK7497585.1"/>
    </source>
</evidence>
<sequence length="118" mass="12713">MSPAKQLIAVLFLWALLGFGAAEGDNTICAHADVLPYGEASATKATSTDLLGGEVLDDNHTIRCSSNIYCFTLWATDANNKSRVSILKQGQCPGKRPSRSLVFHFCLILALEQSNSKP</sequence>
<organism evidence="2 3">
    <name type="scientific">Batillaria attramentaria</name>
    <dbReference type="NCBI Taxonomy" id="370345"/>
    <lineage>
        <taxon>Eukaryota</taxon>
        <taxon>Metazoa</taxon>
        <taxon>Spiralia</taxon>
        <taxon>Lophotrochozoa</taxon>
        <taxon>Mollusca</taxon>
        <taxon>Gastropoda</taxon>
        <taxon>Caenogastropoda</taxon>
        <taxon>Sorbeoconcha</taxon>
        <taxon>Cerithioidea</taxon>
        <taxon>Batillariidae</taxon>
        <taxon>Batillaria</taxon>
    </lineage>
</organism>
<dbReference type="Proteomes" id="UP001519460">
    <property type="component" value="Unassembled WGS sequence"/>
</dbReference>
<feature type="signal peptide" evidence="1">
    <location>
        <begin position="1"/>
        <end position="22"/>
    </location>
</feature>
<evidence type="ECO:0000313" key="3">
    <source>
        <dbReference type="Proteomes" id="UP001519460"/>
    </source>
</evidence>
<comment type="caution">
    <text evidence="2">The sequence shown here is derived from an EMBL/GenBank/DDBJ whole genome shotgun (WGS) entry which is preliminary data.</text>
</comment>
<keyword evidence="1" id="KW-0732">Signal</keyword>
<protein>
    <submittedName>
        <fullName evidence="2">Uncharacterized protein</fullName>
    </submittedName>
</protein>
<accession>A0ABD0LDS9</accession>